<comment type="caution">
    <text evidence="2">The sequence shown here is derived from an EMBL/GenBank/DDBJ whole genome shotgun (WGS) entry which is preliminary data.</text>
</comment>
<proteinExistence type="predicted"/>
<evidence type="ECO:0000259" key="1">
    <source>
        <dbReference type="Pfam" id="PF03496"/>
    </source>
</evidence>
<dbReference type="PROSITE" id="PS51996">
    <property type="entry name" value="TR_MART"/>
    <property type="match status" value="1"/>
</dbReference>
<organism evidence="2 3">
    <name type="scientific">Lactobacillus bombicola</name>
    <dbReference type="NCBI Taxonomy" id="1505723"/>
    <lineage>
        <taxon>Bacteria</taxon>
        <taxon>Bacillati</taxon>
        <taxon>Bacillota</taxon>
        <taxon>Bacilli</taxon>
        <taxon>Lactobacillales</taxon>
        <taxon>Lactobacillaceae</taxon>
        <taxon>Lactobacillus</taxon>
    </lineage>
</organism>
<dbReference type="EMBL" id="QOCU01000002">
    <property type="protein sequence ID" value="RHW52863.1"/>
    <property type="molecule type" value="Genomic_DNA"/>
</dbReference>
<evidence type="ECO:0000313" key="3">
    <source>
        <dbReference type="Proteomes" id="UP000283380"/>
    </source>
</evidence>
<dbReference type="Pfam" id="PF03496">
    <property type="entry name" value="ADPrib_exo_Tox"/>
    <property type="match status" value="1"/>
</dbReference>
<feature type="domain" description="ADP ribosyltransferase" evidence="1">
    <location>
        <begin position="35"/>
        <end position="184"/>
    </location>
</feature>
<gene>
    <name evidence="2" type="ORF">DS834_02975</name>
</gene>
<protein>
    <recommendedName>
        <fullName evidence="1">ADP ribosyltransferase domain-containing protein</fullName>
    </recommendedName>
</protein>
<name>A0ABX9LY05_9LACO</name>
<dbReference type="Gene3D" id="3.90.176.10">
    <property type="entry name" value="Toxin ADP-ribosyltransferase, Chain A, domain 1"/>
    <property type="match status" value="1"/>
</dbReference>
<dbReference type="Proteomes" id="UP000283380">
    <property type="component" value="Unassembled WGS sequence"/>
</dbReference>
<dbReference type="InterPro" id="IPR003540">
    <property type="entry name" value="ADP-ribosyltransferase"/>
</dbReference>
<dbReference type="SUPFAM" id="SSF56399">
    <property type="entry name" value="ADP-ribosylation"/>
    <property type="match status" value="1"/>
</dbReference>
<accession>A0ABX9LY05</accession>
<reference evidence="2 3" key="1">
    <citation type="submission" date="2018-07" db="EMBL/GenBank/DDBJ databases">
        <title>Genome sequences of six Lactobacillus spp. isolated from bumble bee guts.</title>
        <authorList>
            <person name="Motta E.V.S."/>
            <person name="Moran N.A."/>
        </authorList>
    </citation>
    <scope>NUCLEOTIDE SEQUENCE [LARGE SCALE GENOMIC DNA]</scope>
    <source>
        <strain evidence="2 3">BI-4G</strain>
    </source>
</reference>
<keyword evidence="3" id="KW-1185">Reference proteome</keyword>
<sequence length="200" mass="22957">MPYIEGLPDSSERWARNPKTGKGEYVENMTFDEWKKQYGQQTRMVTSLTVAEKQGLTNYLSSWSYKVNDKLRRGLELSDYDKTNIANLDSALSKLPKYQSDKPLQRSLSFWNKDDLVDFLKKWKPGEVAVEPSYTSTSKGIYDNNDNVQIIINNSKNGVDLSGYGLTEEKEVLFGRNTKFKVLKGYTKGKQIILEVDEID</sequence>
<dbReference type="RefSeq" id="WP_118906831.1">
    <property type="nucleotide sequence ID" value="NZ_QOCU01000002.1"/>
</dbReference>
<evidence type="ECO:0000313" key="2">
    <source>
        <dbReference type="EMBL" id="RHW52863.1"/>
    </source>
</evidence>